<accession>A0AAJ6BFP2</accession>
<gene>
    <name evidence="2" type="ORF">P0Y53_25575</name>
</gene>
<organism evidence="2 3">
    <name type="scientific">Candidatus Pseudobacter hemicellulosilyticus</name>
    <dbReference type="NCBI Taxonomy" id="3121375"/>
    <lineage>
        <taxon>Bacteria</taxon>
        <taxon>Pseudomonadati</taxon>
        <taxon>Bacteroidota</taxon>
        <taxon>Chitinophagia</taxon>
        <taxon>Chitinophagales</taxon>
        <taxon>Chitinophagaceae</taxon>
        <taxon>Pseudobacter</taxon>
    </lineage>
</organism>
<reference evidence="2" key="1">
    <citation type="submission" date="2023-03" db="EMBL/GenBank/DDBJ databases">
        <title>Andean soil-derived lignocellulolytic bacterial consortium as a source of novel taxa and putative plastic-active enzymes.</title>
        <authorList>
            <person name="Diaz-Garcia L."/>
            <person name="Chuvochina M."/>
            <person name="Feuerriegel G."/>
            <person name="Bunk B."/>
            <person name="Sproer C."/>
            <person name="Streit W.R."/>
            <person name="Rodriguez L.M."/>
            <person name="Overmann J."/>
            <person name="Jimenez D.J."/>
        </authorList>
    </citation>
    <scope>NUCLEOTIDE SEQUENCE</scope>
    <source>
        <strain evidence="2">MAG 7</strain>
    </source>
</reference>
<feature type="signal peptide" evidence="1">
    <location>
        <begin position="1"/>
        <end position="20"/>
    </location>
</feature>
<evidence type="ECO:0000313" key="2">
    <source>
        <dbReference type="EMBL" id="WEK35870.1"/>
    </source>
</evidence>
<dbReference type="Proteomes" id="UP001220610">
    <property type="component" value="Chromosome"/>
</dbReference>
<name>A0AAJ6BFP2_9BACT</name>
<evidence type="ECO:0008006" key="4">
    <source>
        <dbReference type="Google" id="ProtNLM"/>
    </source>
</evidence>
<proteinExistence type="predicted"/>
<dbReference type="AlphaFoldDB" id="A0AAJ6BFP2"/>
<sequence length="280" mass="30571">MKFILTLLLAGITMSVFAQSAPGTIPAVDSTALLQETATAPIANKPLSSYPKNVVKMNVSSLVLNSYNFYYERMLTRKISITGGFKTMPRTGLSSTTIGEKLVDQLDIDRDDQDDIDRLEASSNAFTLGVRFYTGKRPGAKGFYAELYGRYTNLKAYYAYDYTSSSDKNYKFPIEVSTNGFGGGLLLGGQFNIAKKVVVDLYIIGAHYGKLNGDANAITDLSSMTAQERQDMQDDINDLAPSFNDKKMLQVNVTESGVRGNVDGPFLGVRAAGLSIGWTF</sequence>
<dbReference type="EMBL" id="CP119311">
    <property type="protein sequence ID" value="WEK35870.1"/>
    <property type="molecule type" value="Genomic_DNA"/>
</dbReference>
<keyword evidence="1" id="KW-0732">Signal</keyword>
<protein>
    <recommendedName>
        <fullName evidence="4">DUF3575 domain-containing protein</fullName>
    </recommendedName>
</protein>
<feature type="chain" id="PRO_5042460401" description="DUF3575 domain-containing protein" evidence="1">
    <location>
        <begin position="21"/>
        <end position="280"/>
    </location>
</feature>
<evidence type="ECO:0000256" key="1">
    <source>
        <dbReference type="SAM" id="SignalP"/>
    </source>
</evidence>
<evidence type="ECO:0000313" key="3">
    <source>
        <dbReference type="Proteomes" id="UP001220610"/>
    </source>
</evidence>